<dbReference type="Proteomes" id="UP000291469">
    <property type="component" value="Chromosome"/>
</dbReference>
<feature type="domain" description="Fumarylacetoacetase-like C-terminal" evidence="3">
    <location>
        <begin position="129"/>
        <end position="328"/>
    </location>
</feature>
<feature type="region of interest" description="Disordered" evidence="2">
    <location>
        <begin position="1"/>
        <end position="23"/>
    </location>
</feature>
<dbReference type="Gene3D" id="3.90.850.10">
    <property type="entry name" value="Fumarylacetoacetase-like, C-terminal domain"/>
    <property type="match status" value="1"/>
</dbReference>
<protein>
    <submittedName>
        <fullName evidence="4">Fumarylacetoacetate hydrolase family protein</fullName>
    </submittedName>
</protein>
<evidence type="ECO:0000256" key="2">
    <source>
        <dbReference type="SAM" id="MobiDB-lite"/>
    </source>
</evidence>
<evidence type="ECO:0000313" key="4">
    <source>
        <dbReference type="EMBL" id="QBI20502.1"/>
    </source>
</evidence>
<dbReference type="EMBL" id="CP036402">
    <property type="protein sequence ID" value="QBI20502.1"/>
    <property type="molecule type" value="Genomic_DNA"/>
</dbReference>
<dbReference type="AlphaFoldDB" id="A0A411YHE9"/>
<keyword evidence="5" id="KW-1185">Reference proteome</keyword>
<dbReference type="InterPro" id="IPR036663">
    <property type="entry name" value="Fumarylacetoacetase_C_sf"/>
</dbReference>
<proteinExistence type="predicted"/>
<dbReference type="GO" id="GO:0046872">
    <property type="term" value="F:metal ion binding"/>
    <property type="evidence" value="ECO:0007669"/>
    <property type="project" value="UniProtKB-KW"/>
</dbReference>
<name>A0A411YHE9_9ACTN</name>
<dbReference type="PANTHER" id="PTHR11820">
    <property type="entry name" value="ACYLPYRUVASE"/>
    <property type="match status" value="1"/>
</dbReference>
<sequence>MSRPGSFLCMSEHDPAQVPARDATRAAACASPSTTPPGHEPRRSKEAVMRLSVIREEAGELAVLHHAGTIVPLRALPADLVAGEAGVLGALADPVSREALTVAIEESAERLEPPADEEAWGRPFVPGAIAGVGLNYQSHAAEIGAATPPAPGFFTKLARTAVSTGSTIHLPPESANTTAEGELALVVGRPCFRASPEEALGHLAGVCAVLDQTAEDQLQVNVRFLTRSKNYAGFLVLGRDLVTLDEAIADGSLADLAVTTHHNGAPHRSAPISDMAFSPADILSFVSHVFPLEPGDVVATGTPGAVALADGDTVAGEVAGVGQARARVHRPEPASYAELVREQIAREHGAATTAHR</sequence>
<dbReference type="PANTHER" id="PTHR11820:SF7">
    <property type="entry name" value="ACYLPYRUVASE FAHD1, MITOCHONDRIAL"/>
    <property type="match status" value="1"/>
</dbReference>
<reference evidence="4 5" key="1">
    <citation type="submission" date="2019-01" db="EMBL/GenBank/DDBJ databases">
        <title>Egibacter rhizosphaerae EGI 80759T.</title>
        <authorList>
            <person name="Chen D.-D."/>
            <person name="Tian Y."/>
            <person name="Jiao J.-Y."/>
            <person name="Zhang X.-T."/>
            <person name="Zhang Y.-G."/>
            <person name="Zhang Y."/>
            <person name="Xiao M."/>
            <person name="Shu W.-S."/>
            <person name="Li W.-J."/>
        </authorList>
    </citation>
    <scope>NUCLEOTIDE SEQUENCE [LARGE SCALE GENOMIC DNA]</scope>
    <source>
        <strain evidence="4 5">EGI 80759</strain>
    </source>
</reference>
<dbReference type="GO" id="GO:0018773">
    <property type="term" value="F:acetylpyruvate hydrolase activity"/>
    <property type="evidence" value="ECO:0007669"/>
    <property type="project" value="TreeGrafter"/>
</dbReference>
<accession>A0A411YHE9</accession>
<dbReference type="OrthoDB" id="9805307at2"/>
<keyword evidence="4" id="KW-0378">Hydrolase</keyword>
<organism evidence="4 5">
    <name type="scientific">Egibacter rhizosphaerae</name>
    <dbReference type="NCBI Taxonomy" id="1670831"/>
    <lineage>
        <taxon>Bacteria</taxon>
        <taxon>Bacillati</taxon>
        <taxon>Actinomycetota</taxon>
        <taxon>Nitriliruptoria</taxon>
        <taxon>Egibacterales</taxon>
        <taxon>Egibacteraceae</taxon>
        <taxon>Egibacter</taxon>
    </lineage>
</organism>
<evidence type="ECO:0000256" key="1">
    <source>
        <dbReference type="ARBA" id="ARBA00022723"/>
    </source>
</evidence>
<dbReference type="Pfam" id="PF01557">
    <property type="entry name" value="FAA_hydrolase"/>
    <property type="match status" value="1"/>
</dbReference>
<dbReference type="SUPFAM" id="SSF56529">
    <property type="entry name" value="FAH"/>
    <property type="match status" value="1"/>
</dbReference>
<evidence type="ECO:0000259" key="3">
    <source>
        <dbReference type="Pfam" id="PF01557"/>
    </source>
</evidence>
<dbReference type="InterPro" id="IPR011234">
    <property type="entry name" value="Fumarylacetoacetase-like_C"/>
</dbReference>
<evidence type="ECO:0000313" key="5">
    <source>
        <dbReference type="Proteomes" id="UP000291469"/>
    </source>
</evidence>
<keyword evidence="1" id="KW-0479">Metal-binding</keyword>
<dbReference type="KEGG" id="erz:ER308_13635"/>
<gene>
    <name evidence="4" type="ORF">ER308_13635</name>
</gene>